<proteinExistence type="predicted"/>
<name>Q3STK0_NITWN</name>
<feature type="domain" description="Alginate export" evidence="3">
    <location>
        <begin position="129"/>
        <end position="496"/>
    </location>
</feature>
<feature type="compositionally biased region" description="Polar residues" evidence="1">
    <location>
        <begin position="45"/>
        <end position="60"/>
    </location>
</feature>
<dbReference type="KEGG" id="nwi:Nwi_1129"/>
<dbReference type="Proteomes" id="UP000002531">
    <property type="component" value="Chromosome"/>
</dbReference>
<feature type="region of interest" description="Disordered" evidence="1">
    <location>
        <begin position="32"/>
        <end position="64"/>
    </location>
</feature>
<protein>
    <recommendedName>
        <fullName evidence="3">Alginate export domain-containing protein</fullName>
    </recommendedName>
</protein>
<feature type="signal peptide" evidence="2">
    <location>
        <begin position="1"/>
        <end position="33"/>
    </location>
</feature>
<gene>
    <name evidence="4" type="ordered locus">Nwi_1129</name>
</gene>
<evidence type="ECO:0000259" key="3">
    <source>
        <dbReference type="Pfam" id="PF13372"/>
    </source>
</evidence>
<keyword evidence="5" id="KW-1185">Reference proteome</keyword>
<dbReference type="EMBL" id="CP000115">
    <property type="protein sequence ID" value="ABA04391.1"/>
    <property type="molecule type" value="Genomic_DNA"/>
</dbReference>
<keyword evidence="2" id="KW-0732">Signal</keyword>
<dbReference type="AlphaFoldDB" id="Q3STK0"/>
<accession>Q3STK0</accession>
<dbReference type="HOGENOM" id="CLU_040635_0_0_5"/>
<sequence>MSLMKSVVFDMTARLVLLSAIPLVAIASSPAQAQPRSHAEVQAQGDPSHTNGRNGGTQPQPEIWPKFKPSTSKPLFSLYDALGRPDNFTIRGTFRSRAEGVANAFRPAPFPRDEFANMLFGTIFAEYDTGHNVKIGGEILDARSYFQKNNSVVSALDVNAFELTQAYLNFDLSDVTGDGSKSSVTAGRFTKDVGSRRYMSRQQYRNNTNAYTGVSYDWKGANKDRWTVFWTMPHIRLPDDAQGVRDNAVEYDRESPDLQFYGSSYTFADVFGGSLELFGYGLYEQDSGTSLLNSMQTRNRRLFTPGARLFRGAKPGRFDYEFEGVYQAGLARATTAVTDTRDLDVSAYFVHAETGYTFAVPWLPRLSLIYDHASGDNGNPSTFNRFDSLFGVRREYNAPSLYGPMTRANLITPAVRLYVTPSSIWDAFVTYRAIWLDSATDVFGATQLRDRSGQSGRFAGHQIEARLRYWLIPDAILLETGAAYLVKGRFLRDAPNAPDGGDTIYGYLATQIFF</sequence>
<dbReference type="Pfam" id="PF13372">
    <property type="entry name" value="Alginate_exp"/>
    <property type="match status" value="1"/>
</dbReference>
<dbReference type="InterPro" id="IPR025388">
    <property type="entry name" value="Alginate_export_dom"/>
</dbReference>
<evidence type="ECO:0000313" key="5">
    <source>
        <dbReference type="Proteomes" id="UP000002531"/>
    </source>
</evidence>
<evidence type="ECO:0000313" key="4">
    <source>
        <dbReference type="EMBL" id="ABA04391.1"/>
    </source>
</evidence>
<organism evidence="4 5">
    <name type="scientific">Nitrobacter winogradskyi (strain ATCC 25391 / DSM 10237 / CIP 104748 / NCIMB 11846 / Nb-255)</name>
    <dbReference type="NCBI Taxonomy" id="323098"/>
    <lineage>
        <taxon>Bacteria</taxon>
        <taxon>Pseudomonadati</taxon>
        <taxon>Pseudomonadota</taxon>
        <taxon>Alphaproteobacteria</taxon>
        <taxon>Hyphomicrobiales</taxon>
        <taxon>Nitrobacteraceae</taxon>
        <taxon>Nitrobacter</taxon>
    </lineage>
</organism>
<dbReference type="RefSeq" id="WP_011314422.1">
    <property type="nucleotide sequence ID" value="NC_007406.1"/>
</dbReference>
<evidence type="ECO:0000256" key="1">
    <source>
        <dbReference type="SAM" id="MobiDB-lite"/>
    </source>
</evidence>
<evidence type="ECO:0000256" key="2">
    <source>
        <dbReference type="SAM" id="SignalP"/>
    </source>
</evidence>
<dbReference type="eggNOG" id="COG3637">
    <property type="taxonomic scope" value="Bacteria"/>
</dbReference>
<reference evidence="4 5" key="1">
    <citation type="journal article" date="2006" name="Appl. Environ. Microbiol.">
        <title>Genome sequence of the chemolithoautotrophic nitrite-oxidizing bacterium Nitrobacter winogradskyi Nb-255.</title>
        <authorList>
            <person name="Starkenburg S.R."/>
            <person name="Chain P.S."/>
            <person name="Sayavedra-Soto L.A."/>
            <person name="Hauser L."/>
            <person name="Land M.L."/>
            <person name="Larimer F.W."/>
            <person name="Malfatti S.A."/>
            <person name="Klotz M.G."/>
            <person name="Bottomley P.J."/>
            <person name="Arp D.J."/>
            <person name="Hickey W.J."/>
        </authorList>
    </citation>
    <scope>NUCLEOTIDE SEQUENCE [LARGE SCALE GENOMIC DNA]</scope>
    <source>
        <strain evidence="5">ATCC 25391 / DSM 10237 / CIP 104748 / NCIMB 11846 / Nb-255</strain>
    </source>
</reference>
<feature type="chain" id="PRO_5004229235" description="Alginate export domain-containing protein" evidence="2">
    <location>
        <begin position="34"/>
        <end position="514"/>
    </location>
</feature>